<proteinExistence type="predicted"/>
<feature type="signal peptide" evidence="1">
    <location>
        <begin position="1"/>
        <end position="20"/>
    </location>
</feature>
<keyword evidence="4" id="KW-1185">Reference proteome</keyword>
<keyword evidence="1" id="KW-0732">Signal</keyword>
<dbReference type="InterPro" id="IPR001466">
    <property type="entry name" value="Beta-lactam-related"/>
</dbReference>
<dbReference type="InterPro" id="IPR050789">
    <property type="entry name" value="Diverse_Enzym_Activities"/>
</dbReference>
<feature type="chain" id="PRO_5045702874" evidence="1">
    <location>
        <begin position="21"/>
        <end position="401"/>
    </location>
</feature>
<evidence type="ECO:0000256" key="1">
    <source>
        <dbReference type="SAM" id="SignalP"/>
    </source>
</evidence>
<evidence type="ECO:0000313" key="3">
    <source>
        <dbReference type="EMBL" id="WWM70130.1"/>
    </source>
</evidence>
<keyword evidence="3" id="KW-0378">Hydrolase</keyword>
<protein>
    <submittedName>
        <fullName evidence="3">Serine hydrolase</fullName>
        <ecNumber evidence="3">3.-.-.-</ecNumber>
    </submittedName>
</protein>
<dbReference type="EMBL" id="CP145607">
    <property type="protein sequence ID" value="WWM70130.1"/>
    <property type="molecule type" value="Genomic_DNA"/>
</dbReference>
<dbReference type="GO" id="GO:0016787">
    <property type="term" value="F:hydrolase activity"/>
    <property type="evidence" value="ECO:0007669"/>
    <property type="project" value="UniProtKB-KW"/>
</dbReference>
<sequence>MTRRALLALVALPLAGCMTAERSAPYAPPPEVAWAWARFDAGAIRASGAGGIADRVTGRQITPDDPIRVASVSKIVTALTVLRLVEQGKLDLDRDVSTWLGWRLRNSAFPDRPITLRMLLSHTGSVQDNGENYVVRLGKAIRPQAEDAGSFDPDHAPGSFFRYSNLNFGLVGTVIERATGERFDRVARAEVLEPLGLDACFNWATCSDSAAGKAVVLYDQDGSAILDDLRGKRPACPVFVEPGVECTLDDYVPGTNGALFSPQGGLRISAAGLTVIGRMLLNDGRHAGRAFLSSASIRAMTSPAWTFNGNNGATDEGFYCSYGLAIQLIPAPGTNCRDDLSGTGRRLLGHAGEAYRVRSGLWFDPVRRTGIAFVAANNGKDPPAGRSAFKAIEEWFAANLR</sequence>
<dbReference type="Pfam" id="PF00144">
    <property type="entry name" value="Beta-lactamase"/>
    <property type="match status" value="1"/>
</dbReference>
<dbReference type="RefSeq" id="WP_338502746.1">
    <property type="nucleotide sequence ID" value="NZ_CP145607.1"/>
</dbReference>
<feature type="domain" description="Beta-lactamase-related" evidence="2">
    <location>
        <begin position="39"/>
        <end position="384"/>
    </location>
</feature>
<name>A0ABZ2FZR5_9SPHN</name>
<dbReference type="Gene3D" id="3.40.710.10">
    <property type="entry name" value="DD-peptidase/beta-lactamase superfamily"/>
    <property type="match status" value="1"/>
</dbReference>
<dbReference type="EC" id="3.-.-.-" evidence="3"/>
<evidence type="ECO:0000259" key="2">
    <source>
        <dbReference type="Pfam" id="PF00144"/>
    </source>
</evidence>
<dbReference type="Proteomes" id="UP001382935">
    <property type="component" value="Chromosome"/>
</dbReference>
<evidence type="ECO:0000313" key="4">
    <source>
        <dbReference type="Proteomes" id="UP001382935"/>
    </source>
</evidence>
<reference evidence="3 4" key="1">
    <citation type="submission" date="2024-02" db="EMBL/GenBank/DDBJ databases">
        <title>Full genome sequence of Sphingomonas kaistensis.</title>
        <authorList>
            <person name="Poletto B.L."/>
            <person name="Silva G."/>
            <person name="Galante D."/>
            <person name="Campos K.R."/>
            <person name="Santos M.B.N."/>
            <person name="Sacchi C.T."/>
        </authorList>
    </citation>
    <scope>NUCLEOTIDE SEQUENCE [LARGE SCALE GENOMIC DNA]</scope>
    <source>
        <strain evidence="3 4">MA4R</strain>
    </source>
</reference>
<gene>
    <name evidence="3" type="ORF">V6R86_05395</name>
</gene>
<dbReference type="InterPro" id="IPR012338">
    <property type="entry name" value="Beta-lactam/transpept-like"/>
</dbReference>
<dbReference type="SUPFAM" id="SSF56601">
    <property type="entry name" value="beta-lactamase/transpeptidase-like"/>
    <property type="match status" value="1"/>
</dbReference>
<accession>A0ABZ2FZR5</accession>
<organism evidence="3 4">
    <name type="scientific">Sphingomonas kaistensis</name>
    <dbReference type="NCBI Taxonomy" id="298708"/>
    <lineage>
        <taxon>Bacteria</taxon>
        <taxon>Pseudomonadati</taxon>
        <taxon>Pseudomonadota</taxon>
        <taxon>Alphaproteobacteria</taxon>
        <taxon>Sphingomonadales</taxon>
        <taxon>Sphingomonadaceae</taxon>
        <taxon>Sphingomonas</taxon>
    </lineage>
</organism>
<dbReference type="PANTHER" id="PTHR43283">
    <property type="entry name" value="BETA-LACTAMASE-RELATED"/>
    <property type="match status" value="1"/>
</dbReference>